<dbReference type="Gene3D" id="3.40.50.150">
    <property type="entry name" value="Vaccinia Virus protein VP39"/>
    <property type="match status" value="2"/>
</dbReference>
<protein>
    <submittedName>
        <fullName evidence="2">Unannotated protein</fullName>
    </submittedName>
</protein>
<name>A0A6J6D1Y8_9ZZZZ</name>
<gene>
    <name evidence="2" type="ORF">UFOPK1591_00524</name>
</gene>
<evidence type="ECO:0000259" key="1">
    <source>
        <dbReference type="Pfam" id="PF08241"/>
    </source>
</evidence>
<accession>A0A6J6D1Y8</accession>
<dbReference type="EMBL" id="CAEZTD010000027">
    <property type="protein sequence ID" value="CAB4558001.1"/>
    <property type="molecule type" value="Genomic_DNA"/>
</dbReference>
<feature type="domain" description="Methyltransferase type 11" evidence="1">
    <location>
        <begin position="712"/>
        <end position="760"/>
    </location>
</feature>
<dbReference type="SUPFAM" id="SSF53335">
    <property type="entry name" value="S-adenosyl-L-methionine-dependent methyltransferases"/>
    <property type="match status" value="2"/>
</dbReference>
<dbReference type="Pfam" id="PF08241">
    <property type="entry name" value="Methyltransf_11"/>
    <property type="match status" value="1"/>
</dbReference>
<evidence type="ECO:0000313" key="2">
    <source>
        <dbReference type="EMBL" id="CAB4558001.1"/>
    </source>
</evidence>
<reference evidence="2" key="1">
    <citation type="submission" date="2020-05" db="EMBL/GenBank/DDBJ databases">
        <authorList>
            <person name="Chiriac C."/>
            <person name="Salcher M."/>
            <person name="Ghai R."/>
            <person name="Kavagutti S V."/>
        </authorList>
    </citation>
    <scope>NUCLEOTIDE SEQUENCE</scope>
</reference>
<dbReference type="GO" id="GO:0008757">
    <property type="term" value="F:S-adenosylmethionine-dependent methyltransferase activity"/>
    <property type="evidence" value="ECO:0007669"/>
    <property type="project" value="InterPro"/>
</dbReference>
<organism evidence="2">
    <name type="scientific">freshwater metagenome</name>
    <dbReference type="NCBI Taxonomy" id="449393"/>
    <lineage>
        <taxon>unclassified sequences</taxon>
        <taxon>metagenomes</taxon>
        <taxon>ecological metagenomes</taxon>
    </lineage>
</organism>
<dbReference type="Pfam" id="PF13489">
    <property type="entry name" value="Methyltransf_23"/>
    <property type="match status" value="1"/>
</dbReference>
<proteinExistence type="predicted"/>
<dbReference type="PANTHER" id="PTHR43861">
    <property type="entry name" value="TRANS-ACONITATE 2-METHYLTRANSFERASE-RELATED"/>
    <property type="match status" value="1"/>
</dbReference>
<dbReference type="AlphaFoldDB" id="A0A6J6D1Y8"/>
<sequence>MSKVTWKKGTAEIDCRLCGFRGSGRHLLRFVTGLGITVDPIECPNCASLEVLAEPQYFSQTEFEVASYLEVGVGIDSIAGMVCSMPQEAVKNFVDVGCGFGFSLAFASDVFGWNATGFEPSLLGVAGASALGVDIRNEFFEPGSELTGTPDFILSSEVVEHVPNPLAFLETLRSQMSESCVLMLSTPNRAVVSPNHSDSIVEAALSPGFHAFVASAEGMRALLRRAGFVHFSVVEEGETLIMSAAHSPAALERFRRREVSRAELNEWYGAITEKTEPGSSVRIAAGRRLFDSLVASGDLVEAQHRAEQIRGDLKLKYGTDNLNQLVADAKAGSTVIALPTVTSLAYGEGVIALLGTRDAHEASIKFQTSIDSVRKWLSLGAPPNPHLLSLARESFVNRLIALARIKPDVAQRDALATFDLVDVRRPYLAARVLVEAVAHGHDGAVGRLARECLESVHQLTASSDDAERVAGQDALFMLAGMNERAGAVDSAIELYERCIGACLNSPAVVAHEISLIRHSNAALDRLDRANHVASEFLRRITLAEPLPPLHFGIDSYSRDSSGVFVEGWAHLGATPVRSIRLRHGDVVQDAERKVRSDLDPLFGDLPKKSTNGFRAFIPGGRGEFLDITLTTSKGDAVIRWQLPLHPLPQKRPSDTRSFRTEVAKAVSHAPDGPVLAIGIRTDDANRLAEIRSLFGSRQIVSLDIHAGPGVDVVGDIHDLRAQFAADQFAVVFSESVIEHLAMPWVAVLEMLRVVKPGGIMAHSVPWVWPSHSQPNDFFRVSAEGLQTLFSVEIGCRTMVAGESDVARVIPEADRRSPAFDDMPSFVSPSTTWIITEKVSDAGLAASWPYDSETGRERAHDYPVDGIAQNWGNR</sequence>
<dbReference type="InterPro" id="IPR029063">
    <property type="entry name" value="SAM-dependent_MTases_sf"/>
</dbReference>
<dbReference type="InterPro" id="IPR013216">
    <property type="entry name" value="Methyltransf_11"/>
</dbReference>